<dbReference type="SUPFAM" id="SSF56672">
    <property type="entry name" value="DNA/RNA polymerases"/>
    <property type="match status" value="1"/>
</dbReference>
<dbReference type="PANTHER" id="PTHR33064">
    <property type="entry name" value="POL PROTEIN"/>
    <property type="match status" value="1"/>
</dbReference>
<gene>
    <name evidence="3" type="ORF">KK1_046024</name>
</gene>
<evidence type="ECO:0000313" key="3">
    <source>
        <dbReference type="EMBL" id="KYP33143.1"/>
    </source>
</evidence>
<dbReference type="PANTHER" id="PTHR33064:SF39">
    <property type="match status" value="1"/>
</dbReference>
<name>A0A151QS57_CAJCA</name>
<dbReference type="Pfam" id="PF17919">
    <property type="entry name" value="RT_RNaseH_2"/>
    <property type="match status" value="1"/>
</dbReference>
<sequence>MPFGLCNAPATFQRCMLAIFSDLVEKSIEVFMDDFSVFGPSFDECLTNLEVVLRRCLETNLILNWEKCHFMVTEGIVLGHKISHKGIEVDPAKVEVIEKLLPPINVRGIRSFLGHAGFYRRFIKDFSMIARPLSNLLNKDTPFCFNDSCLKAFEALKARLTSAPIITAPDWKLDFELMCDASDYAVGAVLGQRRAKTFHAIHYASKVLNEAQINYATTEKELLAIVFSSKKFRSYLIMNDRLAEMKPALLQLISSHQFSGLDHEDPHTHFYTFYELCGSVGVSGADEEALFMRLFPFSLNGKAKAWLHS</sequence>
<dbReference type="InterPro" id="IPR041577">
    <property type="entry name" value="RT_RNaseH_2"/>
</dbReference>
<reference evidence="3" key="1">
    <citation type="journal article" date="2012" name="Nat. Biotechnol.">
        <title>Draft genome sequence of pigeonpea (Cajanus cajan), an orphan legume crop of resource-poor farmers.</title>
        <authorList>
            <person name="Varshney R.K."/>
            <person name="Chen W."/>
            <person name="Li Y."/>
            <person name="Bharti A.K."/>
            <person name="Saxena R.K."/>
            <person name="Schlueter J.A."/>
            <person name="Donoghue M.T."/>
            <person name="Azam S."/>
            <person name="Fan G."/>
            <person name="Whaley A.M."/>
            <person name="Farmer A.D."/>
            <person name="Sheridan J."/>
            <person name="Iwata A."/>
            <person name="Tuteja R."/>
            <person name="Penmetsa R.V."/>
            <person name="Wu W."/>
            <person name="Upadhyaya H.D."/>
            <person name="Yang S.P."/>
            <person name="Shah T."/>
            <person name="Saxena K.B."/>
            <person name="Michael T."/>
            <person name="McCombie W.R."/>
            <person name="Yang B."/>
            <person name="Zhang G."/>
            <person name="Yang H."/>
            <person name="Wang J."/>
            <person name="Spillane C."/>
            <person name="Cook D.R."/>
            <person name="May G.D."/>
            <person name="Xu X."/>
            <person name="Jackson S.A."/>
        </authorList>
    </citation>
    <scope>NUCLEOTIDE SEQUENCE [LARGE SCALE GENOMIC DNA]</scope>
</reference>
<evidence type="ECO:0000313" key="4">
    <source>
        <dbReference type="Proteomes" id="UP000075243"/>
    </source>
</evidence>
<dbReference type="CDD" id="cd01647">
    <property type="entry name" value="RT_LTR"/>
    <property type="match status" value="1"/>
</dbReference>
<feature type="domain" description="Reverse transcriptase/retrotransposon-derived protein RNase H-like" evidence="2">
    <location>
        <begin position="145"/>
        <end position="238"/>
    </location>
</feature>
<dbReference type="Proteomes" id="UP000075243">
    <property type="component" value="Unassembled WGS sequence"/>
</dbReference>
<organism evidence="3 4">
    <name type="scientific">Cajanus cajan</name>
    <name type="common">Pigeon pea</name>
    <name type="synonym">Cajanus indicus</name>
    <dbReference type="NCBI Taxonomy" id="3821"/>
    <lineage>
        <taxon>Eukaryota</taxon>
        <taxon>Viridiplantae</taxon>
        <taxon>Streptophyta</taxon>
        <taxon>Embryophyta</taxon>
        <taxon>Tracheophyta</taxon>
        <taxon>Spermatophyta</taxon>
        <taxon>Magnoliopsida</taxon>
        <taxon>eudicotyledons</taxon>
        <taxon>Gunneridae</taxon>
        <taxon>Pentapetalae</taxon>
        <taxon>rosids</taxon>
        <taxon>fabids</taxon>
        <taxon>Fabales</taxon>
        <taxon>Fabaceae</taxon>
        <taxon>Papilionoideae</taxon>
        <taxon>50 kb inversion clade</taxon>
        <taxon>NPAAA clade</taxon>
        <taxon>indigoferoid/millettioid clade</taxon>
        <taxon>Phaseoleae</taxon>
        <taxon>Cajanus</taxon>
    </lineage>
</organism>
<dbReference type="InterPro" id="IPR043502">
    <property type="entry name" value="DNA/RNA_pol_sf"/>
</dbReference>
<dbReference type="EMBL" id="KQ484976">
    <property type="protein sequence ID" value="KYP33143.1"/>
    <property type="molecule type" value="Genomic_DNA"/>
</dbReference>
<evidence type="ECO:0000259" key="1">
    <source>
        <dbReference type="Pfam" id="PF00078"/>
    </source>
</evidence>
<dbReference type="InterPro" id="IPR043128">
    <property type="entry name" value="Rev_trsase/Diguanyl_cyclase"/>
</dbReference>
<proteinExistence type="predicted"/>
<dbReference type="FunFam" id="3.30.70.270:FF:000020">
    <property type="entry name" value="Transposon Tf2-6 polyprotein-like Protein"/>
    <property type="match status" value="1"/>
</dbReference>
<dbReference type="Gene3D" id="3.30.70.270">
    <property type="match status" value="2"/>
</dbReference>
<protein>
    <submittedName>
        <fullName evidence="3">Retrovirus-related Pol polyprotein from transposon 17.6</fullName>
    </submittedName>
</protein>
<dbReference type="FunFam" id="3.10.20.370:FF:000001">
    <property type="entry name" value="Retrovirus-related Pol polyprotein from transposon 17.6-like protein"/>
    <property type="match status" value="1"/>
</dbReference>
<keyword evidence="4" id="KW-1185">Reference proteome</keyword>
<dbReference type="InterPro" id="IPR000477">
    <property type="entry name" value="RT_dom"/>
</dbReference>
<accession>A0A151QS57</accession>
<dbReference type="Pfam" id="PF00078">
    <property type="entry name" value="RVT_1"/>
    <property type="match status" value="1"/>
</dbReference>
<evidence type="ECO:0000259" key="2">
    <source>
        <dbReference type="Pfam" id="PF17919"/>
    </source>
</evidence>
<dbReference type="Gramene" id="C.cajan_42188.t">
    <property type="protein sequence ID" value="C.cajan_42188.t.cds1"/>
    <property type="gene ID" value="C.cajan_42188"/>
</dbReference>
<feature type="domain" description="Reverse transcriptase" evidence="1">
    <location>
        <begin position="1"/>
        <end position="82"/>
    </location>
</feature>
<dbReference type="AlphaFoldDB" id="A0A151QS57"/>
<dbReference type="InterPro" id="IPR051320">
    <property type="entry name" value="Viral_Replic_Matur_Polypro"/>
</dbReference>